<dbReference type="InterPro" id="IPR016092">
    <property type="entry name" value="ATAP"/>
</dbReference>
<evidence type="ECO:0000259" key="10">
    <source>
        <dbReference type="Pfam" id="PF01521"/>
    </source>
</evidence>
<dbReference type="Gene3D" id="2.60.300.12">
    <property type="entry name" value="HesB-like domain"/>
    <property type="match status" value="1"/>
</dbReference>
<dbReference type="EMBL" id="OW240924">
    <property type="protein sequence ID" value="CAH2328925.1"/>
    <property type="molecule type" value="Genomic_DNA"/>
</dbReference>
<dbReference type="AlphaFoldDB" id="A0AAD1WZG1"/>
<keyword evidence="12" id="KW-1185">Reference proteome</keyword>
<keyword evidence="3" id="KW-0479">Metal-binding</keyword>
<evidence type="ECO:0000256" key="4">
    <source>
        <dbReference type="ARBA" id="ARBA00023004"/>
    </source>
</evidence>
<dbReference type="PANTHER" id="PTHR43011">
    <property type="entry name" value="IRON-SULFUR CLUSTER ASSEMBLY 2 HOMOLOG, MITOCHONDRIAL"/>
    <property type="match status" value="1"/>
</dbReference>
<dbReference type="InterPro" id="IPR035903">
    <property type="entry name" value="HesB-like_dom_sf"/>
</dbReference>
<sequence>MGKHCGLDGGFNTIGSGICLCSFNNMRLSCIIIMCNNYCSIMSIFRFVLPTVNVPVRHLTEKAEEGEIRLAESAVTRLREVTKDSEFLRLQVESGGCSGFQYRFSLDSAINEDDKVFGETGARVVVDVQSLELVRGSTVEYCTELIRSSFQLVHNPQAAQGCSCGASFSIKL</sequence>
<evidence type="ECO:0000256" key="6">
    <source>
        <dbReference type="ARBA" id="ARBA00057540"/>
    </source>
</evidence>
<gene>
    <name evidence="11" type="ORF">PECUL_23A038730</name>
</gene>
<dbReference type="InterPro" id="IPR017870">
    <property type="entry name" value="FeS_cluster_insertion_CS"/>
</dbReference>
<protein>
    <recommendedName>
        <fullName evidence="7">Iron-sulfur cluster assembly 2 homolog, mitochondrial</fullName>
    </recommendedName>
    <alternativeName>
        <fullName evidence="8">HESB-like domain-containing protein 1</fullName>
    </alternativeName>
</protein>
<comment type="subcellular location">
    <subcellularLocation>
        <location evidence="1">Mitochondrion</location>
    </subcellularLocation>
</comment>
<dbReference type="GO" id="GO:0051537">
    <property type="term" value="F:2 iron, 2 sulfur cluster binding"/>
    <property type="evidence" value="ECO:0007669"/>
    <property type="project" value="TreeGrafter"/>
</dbReference>
<evidence type="ECO:0000256" key="2">
    <source>
        <dbReference type="ARBA" id="ARBA00006718"/>
    </source>
</evidence>
<evidence type="ECO:0000256" key="3">
    <source>
        <dbReference type="ARBA" id="ARBA00022723"/>
    </source>
</evidence>
<dbReference type="Proteomes" id="UP001295444">
    <property type="component" value="Chromosome 13"/>
</dbReference>
<organism evidence="11 12">
    <name type="scientific">Pelobates cultripes</name>
    <name type="common">Western spadefoot toad</name>
    <dbReference type="NCBI Taxonomy" id="61616"/>
    <lineage>
        <taxon>Eukaryota</taxon>
        <taxon>Metazoa</taxon>
        <taxon>Chordata</taxon>
        <taxon>Craniata</taxon>
        <taxon>Vertebrata</taxon>
        <taxon>Euteleostomi</taxon>
        <taxon>Amphibia</taxon>
        <taxon>Batrachia</taxon>
        <taxon>Anura</taxon>
        <taxon>Pelobatoidea</taxon>
        <taxon>Pelobatidae</taxon>
        <taxon>Pelobates</taxon>
    </lineage>
</organism>
<dbReference type="NCBIfam" id="TIGR00049">
    <property type="entry name" value="iron-sulfur cluster assembly accessory protein"/>
    <property type="match status" value="1"/>
</dbReference>
<comment type="subunit">
    <text evidence="9">Heterotetramer; forms a dimer of dimers with IBA57. Interacts with [2Fe-2S]-ISCA2 forming the heterodimer [2Fe- 2S]-ISCA2-IBA57 complex; [2Fe-2S] cluster binding is absolutely required to promote the complex formation.</text>
</comment>
<dbReference type="Pfam" id="PF01521">
    <property type="entry name" value="Fe-S_biosyn"/>
    <property type="match status" value="1"/>
</dbReference>
<proteinExistence type="inferred from homology"/>
<dbReference type="GO" id="GO:0016226">
    <property type="term" value="P:iron-sulfur cluster assembly"/>
    <property type="evidence" value="ECO:0007669"/>
    <property type="project" value="InterPro"/>
</dbReference>
<dbReference type="InterPro" id="IPR000361">
    <property type="entry name" value="ATAP_core_dom"/>
</dbReference>
<comment type="function">
    <text evidence="6">Involved in the maturation of mitochondrial 4Fe-4S proteins functioning late in the iron-sulfur cluster assembly pathway. May be involved in the binding of an intermediate of Fe/S cluster assembly.</text>
</comment>
<evidence type="ECO:0000256" key="8">
    <source>
        <dbReference type="ARBA" id="ARBA00077082"/>
    </source>
</evidence>
<dbReference type="FunFam" id="2.60.300.12:FF:000006">
    <property type="entry name" value="Iron-sulfur cluster assembly 2 mitochondrial"/>
    <property type="match status" value="1"/>
</dbReference>
<name>A0AAD1WZG1_PELCU</name>
<comment type="similarity">
    <text evidence="2">Belongs to the HesB/IscA family.</text>
</comment>
<accession>A0AAD1WZG1</accession>
<dbReference type="GO" id="GO:0051539">
    <property type="term" value="F:4 iron, 4 sulfur cluster binding"/>
    <property type="evidence" value="ECO:0007669"/>
    <property type="project" value="TreeGrafter"/>
</dbReference>
<reference evidence="11" key="1">
    <citation type="submission" date="2022-03" db="EMBL/GenBank/DDBJ databases">
        <authorList>
            <person name="Alioto T."/>
            <person name="Alioto T."/>
            <person name="Gomez Garrido J."/>
        </authorList>
    </citation>
    <scope>NUCLEOTIDE SEQUENCE</scope>
</reference>
<dbReference type="PANTHER" id="PTHR43011:SF1">
    <property type="entry name" value="IRON-SULFUR CLUSTER ASSEMBLY 2 HOMOLOG, MITOCHONDRIAL"/>
    <property type="match status" value="1"/>
</dbReference>
<dbReference type="GO" id="GO:0120510">
    <property type="term" value="C:mitochondrial [4Fe-4S] assembly complex"/>
    <property type="evidence" value="ECO:0007669"/>
    <property type="project" value="UniProtKB-ARBA"/>
</dbReference>
<evidence type="ECO:0000256" key="1">
    <source>
        <dbReference type="ARBA" id="ARBA00004173"/>
    </source>
</evidence>
<dbReference type="GO" id="GO:0005506">
    <property type="term" value="F:iron ion binding"/>
    <property type="evidence" value="ECO:0007669"/>
    <property type="project" value="TreeGrafter"/>
</dbReference>
<evidence type="ECO:0000256" key="7">
    <source>
        <dbReference type="ARBA" id="ARBA00073313"/>
    </source>
</evidence>
<evidence type="ECO:0000313" key="12">
    <source>
        <dbReference type="Proteomes" id="UP001295444"/>
    </source>
</evidence>
<evidence type="ECO:0000256" key="5">
    <source>
        <dbReference type="ARBA" id="ARBA00023128"/>
    </source>
</evidence>
<dbReference type="PROSITE" id="PS01152">
    <property type="entry name" value="HESB"/>
    <property type="match status" value="1"/>
</dbReference>
<evidence type="ECO:0000256" key="9">
    <source>
        <dbReference type="ARBA" id="ARBA00093471"/>
    </source>
</evidence>
<dbReference type="SUPFAM" id="SSF89360">
    <property type="entry name" value="HesB-like domain"/>
    <property type="match status" value="1"/>
</dbReference>
<evidence type="ECO:0000313" key="11">
    <source>
        <dbReference type="EMBL" id="CAH2328925.1"/>
    </source>
</evidence>
<keyword evidence="5" id="KW-0496">Mitochondrion</keyword>
<keyword evidence="4" id="KW-0408">Iron</keyword>
<feature type="domain" description="Core" evidence="10">
    <location>
        <begin position="67"/>
        <end position="165"/>
    </location>
</feature>